<name>A0A7W7BR19_9MICO</name>
<evidence type="ECO:0000256" key="1">
    <source>
        <dbReference type="ARBA" id="ARBA00004651"/>
    </source>
</evidence>
<evidence type="ECO:0000256" key="8">
    <source>
        <dbReference type="SAM" id="Phobius"/>
    </source>
</evidence>
<keyword evidence="4 8" id="KW-0812">Transmembrane</keyword>
<organism evidence="10 11">
    <name type="scientific">Microbacterium marinum</name>
    <dbReference type="NCBI Taxonomy" id="421115"/>
    <lineage>
        <taxon>Bacteria</taxon>
        <taxon>Bacillati</taxon>
        <taxon>Actinomycetota</taxon>
        <taxon>Actinomycetes</taxon>
        <taxon>Micrococcales</taxon>
        <taxon>Microbacteriaceae</taxon>
        <taxon>Microbacterium</taxon>
    </lineage>
</organism>
<dbReference type="Pfam" id="PF01757">
    <property type="entry name" value="Acyl_transf_3"/>
    <property type="match status" value="1"/>
</dbReference>
<accession>A0A7W7BR19</accession>
<feature type="transmembrane region" description="Helical" evidence="8">
    <location>
        <begin position="88"/>
        <end position="107"/>
    </location>
</feature>
<evidence type="ECO:0000256" key="6">
    <source>
        <dbReference type="ARBA" id="ARBA00023136"/>
    </source>
</evidence>
<evidence type="ECO:0000256" key="5">
    <source>
        <dbReference type="ARBA" id="ARBA00022989"/>
    </source>
</evidence>
<dbReference type="Proteomes" id="UP000573729">
    <property type="component" value="Unassembled WGS sequence"/>
</dbReference>
<keyword evidence="5 8" id="KW-1133">Transmembrane helix</keyword>
<evidence type="ECO:0000256" key="7">
    <source>
        <dbReference type="ARBA" id="ARBA00023315"/>
    </source>
</evidence>
<comment type="caution">
    <text evidence="10">The sequence shown here is derived from an EMBL/GenBank/DDBJ whole genome shotgun (WGS) entry which is preliminary data.</text>
</comment>
<gene>
    <name evidence="10" type="ORF">BKA24_000802</name>
</gene>
<dbReference type="CDD" id="cd01840">
    <property type="entry name" value="SGNH_hydrolase_yrhL_like"/>
    <property type="match status" value="1"/>
</dbReference>
<evidence type="ECO:0000256" key="3">
    <source>
        <dbReference type="ARBA" id="ARBA00022679"/>
    </source>
</evidence>
<feature type="transmembrane region" description="Helical" evidence="8">
    <location>
        <begin position="208"/>
        <end position="228"/>
    </location>
</feature>
<feature type="transmembrane region" description="Helical" evidence="8">
    <location>
        <begin position="306"/>
        <end position="324"/>
    </location>
</feature>
<dbReference type="PANTHER" id="PTHR23028">
    <property type="entry name" value="ACETYLTRANSFERASE"/>
    <property type="match status" value="1"/>
</dbReference>
<keyword evidence="6 8" id="KW-0472">Membrane</keyword>
<feature type="transmembrane region" description="Helical" evidence="8">
    <location>
        <begin position="240"/>
        <end position="257"/>
    </location>
</feature>
<evidence type="ECO:0000313" key="11">
    <source>
        <dbReference type="Proteomes" id="UP000573729"/>
    </source>
</evidence>
<protein>
    <submittedName>
        <fullName evidence="10">Peptidoglycan/LPS O-acetylase OafA/YrhL/lysophospholipase L1-like esterase</fullName>
    </submittedName>
</protein>
<dbReference type="InterPro" id="IPR050879">
    <property type="entry name" value="Acyltransferase_3"/>
</dbReference>
<keyword evidence="3" id="KW-0808">Transferase</keyword>
<evidence type="ECO:0000256" key="4">
    <source>
        <dbReference type="ARBA" id="ARBA00022692"/>
    </source>
</evidence>
<feature type="domain" description="Acyltransferase 3" evidence="9">
    <location>
        <begin position="10"/>
        <end position="346"/>
    </location>
</feature>
<keyword evidence="2" id="KW-1003">Cell membrane</keyword>
<dbReference type="SUPFAM" id="SSF52266">
    <property type="entry name" value="SGNH hydrolase"/>
    <property type="match status" value="1"/>
</dbReference>
<feature type="transmembrane region" description="Helical" evidence="8">
    <location>
        <begin position="44"/>
        <end position="67"/>
    </location>
</feature>
<feature type="transmembrane region" description="Helical" evidence="8">
    <location>
        <begin position="383"/>
        <end position="404"/>
    </location>
</feature>
<evidence type="ECO:0000259" key="9">
    <source>
        <dbReference type="Pfam" id="PF01757"/>
    </source>
</evidence>
<dbReference type="AlphaFoldDB" id="A0A7W7BR19"/>
<evidence type="ECO:0000256" key="2">
    <source>
        <dbReference type="ARBA" id="ARBA00022475"/>
    </source>
</evidence>
<reference evidence="10 11" key="1">
    <citation type="submission" date="2020-08" db="EMBL/GenBank/DDBJ databases">
        <title>Sequencing the genomes of 1000 actinobacteria strains.</title>
        <authorList>
            <person name="Klenk H.-P."/>
        </authorList>
    </citation>
    <scope>NUCLEOTIDE SEQUENCE [LARGE SCALE GENOMIC DNA]</scope>
    <source>
        <strain evidence="10 11">DSM 24947</strain>
    </source>
</reference>
<dbReference type="GO" id="GO:0009103">
    <property type="term" value="P:lipopolysaccharide biosynthetic process"/>
    <property type="evidence" value="ECO:0007669"/>
    <property type="project" value="TreeGrafter"/>
</dbReference>
<keyword evidence="7" id="KW-0012">Acyltransferase</keyword>
<feature type="transmembrane region" description="Helical" evidence="8">
    <location>
        <begin position="263"/>
        <end position="285"/>
    </location>
</feature>
<proteinExistence type="predicted"/>
<dbReference type="EMBL" id="JACHMD010000001">
    <property type="protein sequence ID" value="MBB4666093.1"/>
    <property type="molecule type" value="Genomic_DNA"/>
</dbReference>
<feature type="transmembrane region" description="Helical" evidence="8">
    <location>
        <begin position="336"/>
        <end position="355"/>
    </location>
</feature>
<dbReference type="RefSeq" id="WP_184215403.1">
    <property type="nucleotide sequence ID" value="NZ_JACHMD010000001.1"/>
</dbReference>
<dbReference type="PANTHER" id="PTHR23028:SF53">
    <property type="entry name" value="ACYL_TRANSF_3 DOMAIN-CONTAINING PROTEIN"/>
    <property type="match status" value="1"/>
</dbReference>
<dbReference type="GO" id="GO:0005886">
    <property type="term" value="C:plasma membrane"/>
    <property type="evidence" value="ECO:0007669"/>
    <property type="project" value="UniProtKB-SubCell"/>
</dbReference>
<dbReference type="InterPro" id="IPR036514">
    <property type="entry name" value="SGNH_hydro_sf"/>
</dbReference>
<keyword evidence="11" id="KW-1185">Reference proteome</keyword>
<dbReference type="Gene3D" id="3.40.50.1110">
    <property type="entry name" value="SGNH hydrolase"/>
    <property type="match status" value="1"/>
</dbReference>
<feature type="transmembrane region" description="Helical" evidence="8">
    <location>
        <begin position="12"/>
        <end position="32"/>
    </location>
</feature>
<dbReference type="GO" id="GO:0016747">
    <property type="term" value="F:acyltransferase activity, transferring groups other than amino-acyl groups"/>
    <property type="evidence" value="ECO:0007669"/>
    <property type="project" value="InterPro"/>
</dbReference>
<sequence>MTRPPSARLAGLDGLRAVAVLLVVVYHLFPALPGRDGMPGAATLPLGFVGVDVFFVISGFLITTLLLRERDETGSIALGAFWRRRARRLLPAIAVMVLVCASLAWMVGGDVLVGLGTQIAGAATFAYNWVAIASGSAYFGAGSFDSTSPELLRNLWSLGVEEQFYLLWPLLLPAVLLLRRWRVAFAVALAAASAVWAAVLVGDGVTRVYYGTDTHAYGLLLGVALAFVRPASRTRGVPGAVGALAVAALVALALLPSPSDAVAFPWLLVAASALTVVAIAAAVRPGAWLGRALDVATMRWIGERSFGLYLWHWPLVVLLTYATTGSSPDVAVPLEIGALSLILTLIATELSYRFVEQPVRRRGLRGSARALDRALRGRPTRRAAATAGVAAGALVVAGTTAAVAHAPDMGSSESVVARGQYALDAASTSSSPGATLPGAAIRRDAAPLPPECATANLSDDDGLCVAPDGRPAPPAPAQVAGARVTAVGDSVMLASAPSLLEGMPGIDVDAKVSRSMSTGADIVARLAERDRLRDYVVVGLGTNGAVDPDDLKRLREDIGPKRTLVLVTAFAPRDWIPGVNRTIDRFAAKTPGVVVADWSGAIRPHADLLAGDKIHPGGAGGRIFADTVEETINGVENERAELQYRVELAQWSVGEVFGDKR</sequence>
<dbReference type="InterPro" id="IPR002656">
    <property type="entry name" value="Acyl_transf_3_dom"/>
</dbReference>
<evidence type="ECO:0000313" key="10">
    <source>
        <dbReference type="EMBL" id="MBB4666093.1"/>
    </source>
</evidence>
<feature type="transmembrane region" description="Helical" evidence="8">
    <location>
        <begin position="183"/>
        <end position="202"/>
    </location>
</feature>
<comment type="subcellular location">
    <subcellularLocation>
        <location evidence="1">Cell membrane</location>
        <topology evidence="1">Multi-pass membrane protein</topology>
    </subcellularLocation>
</comment>